<evidence type="ECO:0000313" key="1">
    <source>
        <dbReference type="EMBL" id="GEO17148.1"/>
    </source>
</evidence>
<gene>
    <name evidence="1" type="ORF">MAE02_48440</name>
</gene>
<reference evidence="1 2" key="1">
    <citation type="submission" date="2019-07" db="EMBL/GenBank/DDBJ databases">
        <title>Whole genome shotgun sequence of Microvirga aerophila NBRC 106136.</title>
        <authorList>
            <person name="Hosoyama A."/>
            <person name="Uohara A."/>
            <person name="Ohji S."/>
            <person name="Ichikawa N."/>
        </authorList>
    </citation>
    <scope>NUCLEOTIDE SEQUENCE [LARGE SCALE GENOMIC DNA]</scope>
    <source>
        <strain evidence="1 2">NBRC 106136</strain>
    </source>
</reference>
<name>A0A512BYY6_9HYPH</name>
<sequence>MDIEINDERPLDPTFCLKRLCGNGHIVEYTEPSPSEALAMMAAARGAAGETVLEGKSCGQ</sequence>
<evidence type="ECO:0000313" key="2">
    <source>
        <dbReference type="Proteomes" id="UP000321085"/>
    </source>
</evidence>
<proteinExistence type="predicted"/>
<organism evidence="1 2">
    <name type="scientific">Microvirga aerophila</name>
    <dbReference type="NCBI Taxonomy" id="670291"/>
    <lineage>
        <taxon>Bacteria</taxon>
        <taxon>Pseudomonadati</taxon>
        <taxon>Pseudomonadota</taxon>
        <taxon>Alphaproteobacteria</taxon>
        <taxon>Hyphomicrobiales</taxon>
        <taxon>Methylobacteriaceae</taxon>
        <taxon>Microvirga</taxon>
    </lineage>
</organism>
<dbReference type="Proteomes" id="UP000321085">
    <property type="component" value="Unassembled WGS sequence"/>
</dbReference>
<keyword evidence="2" id="KW-1185">Reference proteome</keyword>
<comment type="caution">
    <text evidence="1">The sequence shown here is derived from an EMBL/GenBank/DDBJ whole genome shotgun (WGS) entry which is preliminary data.</text>
</comment>
<dbReference type="AlphaFoldDB" id="A0A512BYY6"/>
<protein>
    <submittedName>
        <fullName evidence="1">Uncharacterized protein</fullName>
    </submittedName>
</protein>
<accession>A0A512BYY6</accession>
<dbReference type="EMBL" id="BJYU01000090">
    <property type="protein sequence ID" value="GEO17148.1"/>
    <property type="molecule type" value="Genomic_DNA"/>
</dbReference>